<reference evidence="5" key="1">
    <citation type="submission" date="2016-10" db="EMBL/GenBank/DDBJ databases">
        <title>Sequence of Gallionella enrichment culture.</title>
        <authorList>
            <person name="Poehlein A."/>
            <person name="Muehling M."/>
            <person name="Daniel R."/>
        </authorList>
    </citation>
    <scope>NUCLEOTIDE SEQUENCE</scope>
</reference>
<dbReference type="AlphaFoldDB" id="A0A1J5SA93"/>
<dbReference type="CDD" id="cd01948">
    <property type="entry name" value="EAL"/>
    <property type="match status" value="1"/>
</dbReference>
<dbReference type="SMART" id="SM00052">
    <property type="entry name" value="EAL"/>
    <property type="match status" value="1"/>
</dbReference>
<dbReference type="SUPFAM" id="SSF46458">
    <property type="entry name" value="Globin-like"/>
    <property type="match status" value="1"/>
</dbReference>
<feature type="domain" description="GGDEF" evidence="4">
    <location>
        <begin position="214"/>
        <end position="347"/>
    </location>
</feature>
<dbReference type="SMART" id="SM00267">
    <property type="entry name" value="GGDEF"/>
    <property type="match status" value="1"/>
</dbReference>
<dbReference type="SUPFAM" id="SSF55073">
    <property type="entry name" value="Nucleotide cyclase"/>
    <property type="match status" value="1"/>
</dbReference>
<accession>A0A1J5SA93</accession>
<protein>
    <recommendedName>
        <fullName evidence="1">Diguanylate cyclase DosC</fullName>
    </recommendedName>
    <alternativeName>
        <fullName evidence="2">Direct oxygen-sensing cyclase</fullName>
    </alternativeName>
</protein>
<sequence length="609" mass="69715">MMCPNTKRTDYLPQELHVGTEDIAQRKRFLEFSDADIELLGEIHKYLEDKSIDEFFIDSFYQHLYSFPALQKLLPDESTINRLKAVQRQYFMRLTAGDYGDDYVLDRLRVGYAHQRVGLEPKWYTGAYRKYLSSLQPILHEMYGHDHVKFMAAYDALLKVVFLDMELALDTYFHTTTQELLRLANYDALTGLPNRVLFNDRVEQELKKARRAESPLAILMIDLDRFKEVNDTLGHGKGDVLLIEAAKRISGCMRETDTVARFGGDEFTVILPGLIDNFYAERIAQNIIQELHKPFMLDTNMVNISASIGIAIFPVEAQDVESLLKHADQAMYVAKAEGRNRFSYFTESMQQAANEKHALTNDLRQALSRHELHVYYQPIVELRSGRILKAEALLRWKHPKRGMVSAATFIPLAEESGLIHEIGDWVLNESIDSVRRWLNQYGRIIQVSVNKSPIQFDRREEITWADALDNLKLPGNSITVEITEGLLLKDSSKVKQQLLEFRNSGIEVSIDDFGTGFSALSYLKKFDIDYLKIDRSFIKDLELEENDMALTEAIIVMAHKLGFKTIAEGVETEGQFSLLKSFGCDYAQGFLFSPAVPGAEFEQIIARQS</sequence>
<dbReference type="InterPro" id="IPR044398">
    <property type="entry name" value="Globin-sensor_dom"/>
</dbReference>
<dbReference type="EMBL" id="MLJW01000116">
    <property type="protein sequence ID" value="OIQ98667.1"/>
    <property type="molecule type" value="Genomic_DNA"/>
</dbReference>
<dbReference type="InterPro" id="IPR052155">
    <property type="entry name" value="Biofilm_reg_signaling"/>
</dbReference>
<organism evidence="5">
    <name type="scientific">mine drainage metagenome</name>
    <dbReference type="NCBI Taxonomy" id="410659"/>
    <lineage>
        <taxon>unclassified sequences</taxon>
        <taxon>metagenomes</taxon>
        <taxon>ecological metagenomes</taxon>
    </lineage>
</organism>
<name>A0A1J5SA93_9ZZZZ</name>
<dbReference type="InterPro" id="IPR009050">
    <property type="entry name" value="Globin-like_sf"/>
</dbReference>
<dbReference type="FunFam" id="3.30.70.270:FF:000001">
    <property type="entry name" value="Diguanylate cyclase domain protein"/>
    <property type="match status" value="1"/>
</dbReference>
<dbReference type="InterPro" id="IPR000160">
    <property type="entry name" value="GGDEF_dom"/>
</dbReference>
<dbReference type="CDD" id="cd01949">
    <property type="entry name" value="GGDEF"/>
    <property type="match status" value="1"/>
</dbReference>
<dbReference type="Gene3D" id="3.20.20.450">
    <property type="entry name" value="EAL domain"/>
    <property type="match status" value="1"/>
</dbReference>
<dbReference type="InterPro" id="IPR035919">
    <property type="entry name" value="EAL_sf"/>
</dbReference>
<dbReference type="InterPro" id="IPR029787">
    <property type="entry name" value="Nucleotide_cyclase"/>
</dbReference>
<feature type="domain" description="EAL" evidence="3">
    <location>
        <begin position="356"/>
        <end position="609"/>
    </location>
</feature>
<dbReference type="Gene3D" id="1.10.490.10">
    <property type="entry name" value="Globins"/>
    <property type="match status" value="1"/>
</dbReference>
<comment type="caution">
    <text evidence="5">The sequence shown here is derived from an EMBL/GenBank/DDBJ whole genome shotgun (WGS) entry which is preliminary data.</text>
</comment>
<dbReference type="InterPro" id="IPR001633">
    <property type="entry name" value="EAL_dom"/>
</dbReference>
<dbReference type="PROSITE" id="PS50887">
    <property type="entry name" value="GGDEF"/>
    <property type="match status" value="1"/>
</dbReference>
<dbReference type="InterPro" id="IPR043128">
    <property type="entry name" value="Rev_trsase/Diguanyl_cyclase"/>
</dbReference>
<dbReference type="Gene3D" id="3.30.70.270">
    <property type="match status" value="1"/>
</dbReference>
<dbReference type="Pfam" id="PF00990">
    <property type="entry name" value="GGDEF"/>
    <property type="match status" value="1"/>
</dbReference>
<dbReference type="GO" id="GO:0019825">
    <property type="term" value="F:oxygen binding"/>
    <property type="evidence" value="ECO:0007669"/>
    <property type="project" value="InterPro"/>
</dbReference>
<evidence type="ECO:0000256" key="1">
    <source>
        <dbReference type="ARBA" id="ARBA00015125"/>
    </source>
</evidence>
<dbReference type="PANTHER" id="PTHR44757:SF2">
    <property type="entry name" value="BIOFILM ARCHITECTURE MAINTENANCE PROTEIN MBAA"/>
    <property type="match status" value="1"/>
</dbReference>
<dbReference type="Pfam" id="PF11563">
    <property type="entry name" value="Protoglobin"/>
    <property type="match status" value="1"/>
</dbReference>
<dbReference type="PANTHER" id="PTHR44757">
    <property type="entry name" value="DIGUANYLATE CYCLASE DGCP"/>
    <property type="match status" value="1"/>
</dbReference>
<evidence type="ECO:0000313" key="5">
    <source>
        <dbReference type="EMBL" id="OIQ98667.1"/>
    </source>
</evidence>
<evidence type="ECO:0000256" key="2">
    <source>
        <dbReference type="ARBA" id="ARBA00029839"/>
    </source>
</evidence>
<dbReference type="InterPro" id="IPR012292">
    <property type="entry name" value="Globin/Proto"/>
</dbReference>
<proteinExistence type="predicted"/>
<dbReference type="SUPFAM" id="SSF141868">
    <property type="entry name" value="EAL domain-like"/>
    <property type="match status" value="1"/>
</dbReference>
<dbReference type="GO" id="GO:0020037">
    <property type="term" value="F:heme binding"/>
    <property type="evidence" value="ECO:0007669"/>
    <property type="project" value="InterPro"/>
</dbReference>
<dbReference type="Pfam" id="PF00563">
    <property type="entry name" value="EAL"/>
    <property type="match status" value="1"/>
</dbReference>
<dbReference type="PROSITE" id="PS50883">
    <property type="entry name" value="EAL"/>
    <property type="match status" value="1"/>
</dbReference>
<evidence type="ECO:0000259" key="3">
    <source>
        <dbReference type="PROSITE" id="PS50883"/>
    </source>
</evidence>
<gene>
    <name evidence="5" type="primary">cph2_35</name>
    <name evidence="5" type="ORF">GALL_193250</name>
</gene>
<dbReference type="NCBIfam" id="TIGR00254">
    <property type="entry name" value="GGDEF"/>
    <property type="match status" value="1"/>
</dbReference>
<evidence type="ECO:0000259" key="4">
    <source>
        <dbReference type="PROSITE" id="PS50887"/>
    </source>
</evidence>